<reference evidence="1 2" key="1">
    <citation type="journal article" date="2018" name="Front. Plant Sci.">
        <title>Red Clover (Trifolium pratense) and Zigzag Clover (T. medium) - A Picture of Genomic Similarities and Differences.</title>
        <authorList>
            <person name="Dluhosova J."/>
            <person name="Istvanek J."/>
            <person name="Nedelnik J."/>
            <person name="Repkova J."/>
        </authorList>
    </citation>
    <scope>NUCLEOTIDE SEQUENCE [LARGE SCALE GENOMIC DNA]</scope>
    <source>
        <strain evidence="2">cv. 10/8</strain>
        <tissue evidence="1">Leaf</tissue>
    </source>
</reference>
<comment type="caution">
    <text evidence="1">The sequence shown here is derived from an EMBL/GenBank/DDBJ whole genome shotgun (WGS) entry which is preliminary data.</text>
</comment>
<evidence type="ECO:0000313" key="1">
    <source>
        <dbReference type="EMBL" id="MCI22879.1"/>
    </source>
</evidence>
<dbReference type="AlphaFoldDB" id="A0A392QG17"/>
<feature type="non-terminal residue" evidence="1">
    <location>
        <position position="40"/>
    </location>
</feature>
<organism evidence="1 2">
    <name type="scientific">Trifolium medium</name>
    <dbReference type="NCBI Taxonomy" id="97028"/>
    <lineage>
        <taxon>Eukaryota</taxon>
        <taxon>Viridiplantae</taxon>
        <taxon>Streptophyta</taxon>
        <taxon>Embryophyta</taxon>
        <taxon>Tracheophyta</taxon>
        <taxon>Spermatophyta</taxon>
        <taxon>Magnoliopsida</taxon>
        <taxon>eudicotyledons</taxon>
        <taxon>Gunneridae</taxon>
        <taxon>Pentapetalae</taxon>
        <taxon>rosids</taxon>
        <taxon>fabids</taxon>
        <taxon>Fabales</taxon>
        <taxon>Fabaceae</taxon>
        <taxon>Papilionoideae</taxon>
        <taxon>50 kb inversion clade</taxon>
        <taxon>NPAAA clade</taxon>
        <taxon>Hologalegina</taxon>
        <taxon>IRL clade</taxon>
        <taxon>Trifolieae</taxon>
        <taxon>Trifolium</taxon>
    </lineage>
</organism>
<dbReference type="Proteomes" id="UP000265520">
    <property type="component" value="Unassembled WGS sequence"/>
</dbReference>
<accession>A0A392QG17</accession>
<evidence type="ECO:0000313" key="2">
    <source>
        <dbReference type="Proteomes" id="UP000265520"/>
    </source>
</evidence>
<proteinExistence type="predicted"/>
<dbReference type="EMBL" id="LXQA010132874">
    <property type="protein sequence ID" value="MCI22879.1"/>
    <property type="molecule type" value="Genomic_DNA"/>
</dbReference>
<keyword evidence="2" id="KW-1185">Reference proteome</keyword>
<protein>
    <submittedName>
        <fullName evidence="1">Cytochrome P450 83B1-like</fullName>
    </submittedName>
</protein>
<name>A0A392QG17_9FABA</name>
<sequence length="40" mass="4556">MFAPVRKYEVTQMIKRISEQYASSNKAVNLHELLMGLTSA</sequence>